<feature type="compositionally biased region" description="Low complexity" evidence="1">
    <location>
        <begin position="405"/>
        <end position="416"/>
    </location>
</feature>
<feature type="compositionally biased region" description="Low complexity" evidence="1">
    <location>
        <begin position="196"/>
        <end position="208"/>
    </location>
</feature>
<dbReference type="EMBL" id="JBBNAE010000002">
    <property type="protein sequence ID" value="KAK9145733.1"/>
    <property type="molecule type" value="Genomic_DNA"/>
</dbReference>
<dbReference type="Proteomes" id="UP001417504">
    <property type="component" value="Unassembled WGS sequence"/>
</dbReference>
<evidence type="ECO:0000313" key="2">
    <source>
        <dbReference type="EMBL" id="KAK9145733.1"/>
    </source>
</evidence>
<evidence type="ECO:0000256" key="1">
    <source>
        <dbReference type="SAM" id="MobiDB-lite"/>
    </source>
</evidence>
<name>A0AAP0PI70_9MAGN</name>
<feature type="region of interest" description="Disordered" evidence="1">
    <location>
        <begin position="181"/>
        <end position="209"/>
    </location>
</feature>
<organism evidence="2 3">
    <name type="scientific">Stephania japonica</name>
    <dbReference type="NCBI Taxonomy" id="461633"/>
    <lineage>
        <taxon>Eukaryota</taxon>
        <taxon>Viridiplantae</taxon>
        <taxon>Streptophyta</taxon>
        <taxon>Embryophyta</taxon>
        <taxon>Tracheophyta</taxon>
        <taxon>Spermatophyta</taxon>
        <taxon>Magnoliopsida</taxon>
        <taxon>Ranunculales</taxon>
        <taxon>Menispermaceae</taxon>
        <taxon>Menispermoideae</taxon>
        <taxon>Cissampelideae</taxon>
        <taxon>Stephania</taxon>
    </lineage>
</organism>
<feature type="region of interest" description="Disordered" evidence="1">
    <location>
        <begin position="508"/>
        <end position="544"/>
    </location>
</feature>
<protein>
    <submittedName>
        <fullName evidence="2">Uncharacterized protein</fullName>
    </submittedName>
</protein>
<feature type="compositionally biased region" description="Polar residues" evidence="1">
    <location>
        <begin position="417"/>
        <end position="433"/>
    </location>
</feature>
<comment type="caution">
    <text evidence="2">The sequence shown here is derived from an EMBL/GenBank/DDBJ whole genome shotgun (WGS) entry which is preliminary data.</text>
</comment>
<proteinExistence type="predicted"/>
<sequence>MRQALNGGGGENNRWYFVAGRKQLAVEKLRNNAIRLIEYSAKQTFSVVIDSRAIRWLLKEISQGGGQTKDNFSANFWHEGMVTISVQRIKNDRGLALKILKLTGNGRQMILIPESNGIHPWGGLVEAIEGIVRLGETQNKGKEVAEQNQMGMKEIRQGSNLKSLRFGNDEDRAVKGIPRLPTAGTMSITSTRDPGTSKSATPSTSTTTERALNPNQEIQLLQSSIFCPWELIEERLTKELNRSASLKPLGEDRVVLFCTSEIERDKLLTRTVAIVGDLIDKACTWKPENREAFAKIAERFGGLLEINILILQRQNLERAVVKVKGRLKGFFPTEVVIPSLEGVLAKISVAKFRVEDRCVDPIQMREFFGLIGASEQRKPVDDNGGDLDLRFENAKDCRVEDPTTKKNQNNKAQWNQGMGSNSKEPNTEGLDTNKVQSEPIEVCDKDKKRTSVSFAVGDIHGFSDPPQEGTSVVLQEHENRLAEEQRTNIQARETNTLNEEIIEVEVEKEGEIISDSEESIGTTEALEEEQVGQADTMSGKMNGL</sequence>
<reference evidence="2 3" key="1">
    <citation type="submission" date="2024-01" db="EMBL/GenBank/DDBJ databases">
        <title>Genome assemblies of Stephania.</title>
        <authorList>
            <person name="Yang L."/>
        </authorList>
    </citation>
    <scope>NUCLEOTIDE SEQUENCE [LARGE SCALE GENOMIC DNA]</scope>
    <source>
        <strain evidence="2">QJT</strain>
        <tissue evidence="2">Leaf</tissue>
    </source>
</reference>
<feature type="compositionally biased region" description="Polar residues" evidence="1">
    <location>
        <begin position="184"/>
        <end position="194"/>
    </location>
</feature>
<feature type="region of interest" description="Disordered" evidence="1">
    <location>
        <begin position="400"/>
        <end position="433"/>
    </location>
</feature>
<dbReference type="AlphaFoldDB" id="A0AAP0PI70"/>
<gene>
    <name evidence="2" type="ORF">Sjap_005636</name>
</gene>
<keyword evidence="3" id="KW-1185">Reference proteome</keyword>
<evidence type="ECO:0000313" key="3">
    <source>
        <dbReference type="Proteomes" id="UP001417504"/>
    </source>
</evidence>
<accession>A0AAP0PI70</accession>